<dbReference type="InterPro" id="IPR018823">
    <property type="entry name" value="ArAE_2_N"/>
</dbReference>
<feature type="transmembrane region" description="Helical" evidence="6">
    <location>
        <begin position="74"/>
        <end position="96"/>
    </location>
</feature>
<organism evidence="10 11">
    <name type="scientific">Coniophora puteana (strain RWD-64-598)</name>
    <name type="common">Brown rot fungus</name>
    <dbReference type="NCBI Taxonomy" id="741705"/>
    <lineage>
        <taxon>Eukaryota</taxon>
        <taxon>Fungi</taxon>
        <taxon>Dikarya</taxon>
        <taxon>Basidiomycota</taxon>
        <taxon>Agaricomycotina</taxon>
        <taxon>Agaricomycetes</taxon>
        <taxon>Agaricomycetidae</taxon>
        <taxon>Boletales</taxon>
        <taxon>Coniophorineae</taxon>
        <taxon>Coniophoraceae</taxon>
        <taxon>Coniophora</taxon>
    </lineage>
</organism>
<dbReference type="InterPro" id="IPR049453">
    <property type="entry name" value="Memb_transporter_dom"/>
</dbReference>
<dbReference type="InterPro" id="IPR018820">
    <property type="entry name" value="BRE4-related_DUF2421"/>
</dbReference>
<feature type="transmembrane region" description="Helical" evidence="6">
    <location>
        <begin position="146"/>
        <end position="166"/>
    </location>
</feature>
<keyword evidence="11" id="KW-1185">Reference proteome</keyword>
<protein>
    <recommendedName>
        <fullName evidence="12">ER transporter 6TM N-terminal domain-containing protein</fullName>
    </recommendedName>
</protein>
<dbReference type="PANTHER" id="PTHR37994">
    <property type="entry name" value="ARAE_2_N DOMAIN-CONTAINING PROTEIN-RELATED"/>
    <property type="match status" value="1"/>
</dbReference>
<feature type="transmembrane region" description="Helical" evidence="6">
    <location>
        <begin position="713"/>
        <end position="734"/>
    </location>
</feature>
<gene>
    <name evidence="10" type="ORF">CONPUDRAFT_169272</name>
</gene>
<dbReference type="GO" id="GO:0016020">
    <property type="term" value="C:membrane"/>
    <property type="evidence" value="ECO:0007669"/>
    <property type="project" value="UniProtKB-SubCell"/>
</dbReference>
<comment type="caution">
    <text evidence="10">The sequence shown here is derived from an EMBL/GenBank/DDBJ whole genome shotgun (WGS) entry which is preliminary data.</text>
</comment>
<feature type="transmembrane region" description="Helical" evidence="6">
    <location>
        <begin position="172"/>
        <end position="189"/>
    </location>
</feature>
<feature type="transmembrane region" description="Helical" evidence="6">
    <location>
        <begin position="665"/>
        <end position="680"/>
    </location>
</feature>
<dbReference type="AlphaFoldDB" id="A0A5M3M968"/>
<feature type="transmembrane region" description="Helical" evidence="6">
    <location>
        <begin position="201"/>
        <end position="220"/>
    </location>
</feature>
<feature type="transmembrane region" description="Helical" evidence="6">
    <location>
        <begin position="781"/>
        <end position="801"/>
    </location>
</feature>
<proteinExistence type="predicted"/>
<dbReference type="EMBL" id="JH711588">
    <property type="protein sequence ID" value="EIW75394.1"/>
    <property type="molecule type" value="Genomic_DNA"/>
</dbReference>
<sequence length="1069" mass="117789">MSSVMAKLRAKLPPWAAMHISNPQSWKAFFRAWLASWIALVLLLPDKSLAVLGNAAFFTMMTSFFLPANLPIHTFLFLTSTLVIGLCLGWVFGVVAMRSALAVRDQVLLSQNLEKVAQNAAGLANPEALFQLAIFKADFLDTRSSIMYGFFLALGNFCFAAMRAYIPPLTLMSIFSIICIDIFCSYGPLFPIAEYTLVNSLLTSIGCYAGIAVILSLVIYPTSINSSSLGLITAQVVKMRDMTQMQQSVLGEDTSTAAADGKSQEEGDVSAVPVSEKLKELVKKINGMRAGLIMGQQIYGMRSKYITTELSFGRWSGKDVYSLEEPLVGLLVRMLGLQNFARLVSEINDAPSAPSEKPHETTNEDASIASAFEGQHSHSSSDISSIMPHAADVLGHIHGSGRPTTSYKIEVTIDEAIPYVRDATKDLRDALEGGLSTTVATLTAVNNDRLSKFIPLLGGPKKNSQVDTAALSAAVANLDTALQEFIARKRLEALEPFRPVLPKLPPPPSPTLRALFICFTFSANLIAVSETALRFMRTVEALCTRRTRARVWLPILSGVKEFFGAGNGSQAHEGDETLGEDWSGERGETGDDAVDDWNEKSYGKDPDSGPPQNLFQRFVYLFHVVYMWLKTPQAVFILKSTAITILLWLPAVMSSSAAFYYEQRGVWALIMSQLTLNIYVSDQLFNYATRLLGTFVGLIVGLVAWYIGAGRGIGNPYGIAASCAVFLAPLMWLRMFAPPKYLSGVLTGCATFSLIIGYSWIDGHLPMYGNPGIGWSIAWRRWTLVVIGCAASFVLMMLPPVSGRKVVRLRNAKIIKNIQGLYSILMSTWISAAPIRTKTRGTVVGDGETPGKSVSYGLPDEVVTEPWVNHMRSRVKALAERIQAARLLTDTARWEGGIRGHWPAEDYNALLDAESEMLNALTQLGSAMLHLDDDWRVKFLHRTQVVHPSFISDVMSKFAMVSMALRTGEPLHAVLPQSLLERLFYHHRLASVPRHNPRNSQDNEGHKAYYESAAEVLEDAEFMHWASGVVAVYQLLRGLDKVSDITKRLVGEIPLRGFERWKGQFEQAH</sequence>
<feature type="domain" description="Putative ER transporter 6TM N-terminal" evidence="8">
    <location>
        <begin position="12"/>
        <end position="493"/>
    </location>
</feature>
<dbReference type="PANTHER" id="PTHR37994:SF3">
    <property type="entry name" value="ER TRANSPORTER 6TM N-TERMINAL DOMAIN-CONTAINING PROTEIN"/>
    <property type="match status" value="1"/>
</dbReference>
<feature type="compositionally biased region" description="Basic and acidic residues" evidence="5">
    <location>
        <begin position="597"/>
        <end position="607"/>
    </location>
</feature>
<keyword evidence="4 6" id="KW-0472">Membrane</keyword>
<evidence type="ECO:0000259" key="9">
    <source>
        <dbReference type="Pfam" id="PF13515"/>
    </source>
</evidence>
<evidence type="ECO:0008006" key="12">
    <source>
        <dbReference type="Google" id="ProtNLM"/>
    </source>
</evidence>
<evidence type="ECO:0000259" key="8">
    <source>
        <dbReference type="Pfam" id="PF10337"/>
    </source>
</evidence>
<evidence type="ECO:0000256" key="5">
    <source>
        <dbReference type="SAM" id="MobiDB-lite"/>
    </source>
</evidence>
<evidence type="ECO:0000256" key="1">
    <source>
        <dbReference type="ARBA" id="ARBA00004141"/>
    </source>
</evidence>
<evidence type="ECO:0000256" key="2">
    <source>
        <dbReference type="ARBA" id="ARBA00022692"/>
    </source>
</evidence>
<dbReference type="KEGG" id="cput:CONPUDRAFT_169272"/>
<dbReference type="OMA" id="DTHIPSY"/>
<evidence type="ECO:0000256" key="4">
    <source>
        <dbReference type="ARBA" id="ARBA00023136"/>
    </source>
</evidence>
<dbReference type="Pfam" id="PF10334">
    <property type="entry name" value="BRE4"/>
    <property type="match status" value="1"/>
</dbReference>
<evidence type="ECO:0000259" key="7">
    <source>
        <dbReference type="Pfam" id="PF10334"/>
    </source>
</evidence>
<dbReference type="Proteomes" id="UP000053558">
    <property type="component" value="Unassembled WGS sequence"/>
</dbReference>
<evidence type="ECO:0000256" key="6">
    <source>
        <dbReference type="SAM" id="Phobius"/>
    </source>
</evidence>
<evidence type="ECO:0000313" key="10">
    <source>
        <dbReference type="EMBL" id="EIW75394.1"/>
    </source>
</evidence>
<dbReference type="RefSeq" id="XP_007774126.1">
    <property type="nucleotide sequence ID" value="XM_007775936.1"/>
</dbReference>
<dbReference type="Pfam" id="PF10337">
    <property type="entry name" value="ArAE_2_N"/>
    <property type="match status" value="1"/>
</dbReference>
<reference evidence="11" key="1">
    <citation type="journal article" date="2012" name="Science">
        <title>The Paleozoic origin of enzymatic lignin decomposition reconstructed from 31 fungal genomes.</title>
        <authorList>
            <person name="Floudas D."/>
            <person name="Binder M."/>
            <person name="Riley R."/>
            <person name="Barry K."/>
            <person name="Blanchette R.A."/>
            <person name="Henrissat B."/>
            <person name="Martinez A.T."/>
            <person name="Otillar R."/>
            <person name="Spatafora J.W."/>
            <person name="Yadav J.S."/>
            <person name="Aerts A."/>
            <person name="Benoit I."/>
            <person name="Boyd A."/>
            <person name="Carlson A."/>
            <person name="Copeland A."/>
            <person name="Coutinho P.M."/>
            <person name="de Vries R.P."/>
            <person name="Ferreira P."/>
            <person name="Findley K."/>
            <person name="Foster B."/>
            <person name="Gaskell J."/>
            <person name="Glotzer D."/>
            <person name="Gorecki P."/>
            <person name="Heitman J."/>
            <person name="Hesse C."/>
            <person name="Hori C."/>
            <person name="Igarashi K."/>
            <person name="Jurgens J.A."/>
            <person name="Kallen N."/>
            <person name="Kersten P."/>
            <person name="Kohler A."/>
            <person name="Kuees U."/>
            <person name="Kumar T.K.A."/>
            <person name="Kuo A."/>
            <person name="LaButti K."/>
            <person name="Larrondo L.F."/>
            <person name="Lindquist E."/>
            <person name="Ling A."/>
            <person name="Lombard V."/>
            <person name="Lucas S."/>
            <person name="Lundell T."/>
            <person name="Martin R."/>
            <person name="McLaughlin D.J."/>
            <person name="Morgenstern I."/>
            <person name="Morin E."/>
            <person name="Murat C."/>
            <person name="Nagy L.G."/>
            <person name="Nolan M."/>
            <person name="Ohm R.A."/>
            <person name="Patyshakuliyeva A."/>
            <person name="Rokas A."/>
            <person name="Ruiz-Duenas F.J."/>
            <person name="Sabat G."/>
            <person name="Salamov A."/>
            <person name="Samejima M."/>
            <person name="Schmutz J."/>
            <person name="Slot J.C."/>
            <person name="St John F."/>
            <person name="Stenlid J."/>
            <person name="Sun H."/>
            <person name="Sun S."/>
            <person name="Syed K."/>
            <person name="Tsang A."/>
            <person name="Wiebenga A."/>
            <person name="Young D."/>
            <person name="Pisabarro A."/>
            <person name="Eastwood D.C."/>
            <person name="Martin F."/>
            <person name="Cullen D."/>
            <person name="Grigoriev I.V."/>
            <person name="Hibbett D.S."/>
        </authorList>
    </citation>
    <scope>NUCLEOTIDE SEQUENCE [LARGE SCALE GENOMIC DNA]</scope>
    <source>
        <strain evidence="11">RWD-64-598 SS2</strain>
    </source>
</reference>
<evidence type="ECO:0000313" key="11">
    <source>
        <dbReference type="Proteomes" id="UP000053558"/>
    </source>
</evidence>
<comment type="subcellular location">
    <subcellularLocation>
        <location evidence="1">Membrane</location>
        <topology evidence="1">Multi-pass membrane protein</topology>
    </subcellularLocation>
</comment>
<feature type="transmembrane region" description="Helical" evidence="6">
    <location>
        <begin position="636"/>
        <end position="659"/>
    </location>
</feature>
<feature type="region of interest" description="Disordered" evidence="5">
    <location>
        <begin position="567"/>
        <end position="608"/>
    </location>
</feature>
<evidence type="ECO:0000256" key="3">
    <source>
        <dbReference type="ARBA" id="ARBA00022989"/>
    </source>
</evidence>
<dbReference type="GeneID" id="19206184"/>
<name>A0A5M3M968_CONPW</name>
<dbReference type="Pfam" id="PF13515">
    <property type="entry name" value="FUSC_2"/>
    <property type="match status" value="1"/>
</dbReference>
<feature type="transmembrane region" description="Helical" evidence="6">
    <location>
        <begin position="741"/>
        <end position="761"/>
    </location>
</feature>
<feature type="transmembrane region" description="Helical" evidence="6">
    <location>
        <begin position="514"/>
        <end position="536"/>
    </location>
</feature>
<keyword evidence="3 6" id="KW-1133">Transmembrane helix</keyword>
<feature type="transmembrane region" description="Helical" evidence="6">
    <location>
        <begin position="687"/>
        <end position="707"/>
    </location>
</feature>
<feature type="domain" description="Integral membrane bound transporter" evidence="9">
    <location>
        <begin position="660"/>
        <end position="794"/>
    </location>
</feature>
<dbReference type="OrthoDB" id="2274698at2759"/>
<accession>A0A5M3M968</accession>
<feature type="domain" description="DUF2421" evidence="7">
    <location>
        <begin position="800"/>
        <end position="1052"/>
    </location>
</feature>
<keyword evidence="2 6" id="KW-0812">Transmembrane</keyword>